<dbReference type="Proteomes" id="UP001583172">
    <property type="component" value="Unassembled WGS sequence"/>
</dbReference>
<protein>
    <recommendedName>
        <fullName evidence="5">MARVEL domain-containing protein</fullName>
    </recommendedName>
</protein>
<keyword evidence="4" id="KW-1185">Reference proteome</keyword>
<evidence type="ECO:0000313" key="3">
    <source>
        <dbReference type="EMBL" id="KAL1843828.1"/>
    </source>
</evidence>
<keyword evidence="2" id="KW-0812">Transmembrane</keyword>
<feature type="transmembrane region" description="Helical" evidence="2">
    <location>
        <begin position="89"/>
        <end position="108"/>
    </location>
</feature>
<organism evidence="3 4">
    <name type="scientific">Humicola insolens</name>
    <name type="common">Soft-rot fungus</name>
    <dbReference type="NCBI Taxonomy" id="85995"/>
    <lineage>
        <taxon>Eukaryota</taxon>
        <taxon>Fungi</taxon>
        <taxon>Dikarya</taxon>
        <taxon>Ascomycota</taxon>
        <taxon>Pezizomycotina</taxon>
        <taxon>Sordariomycetes</taxon>
        <taxon>Sordariomycetidae</taxon>
        <taxon>Sordariales</taxon>
        <taxon>Chaetomiaceae</taxon>
        <taxon>Mycothermus</taxon>
    </lineage>
</organism>
<feature type="compositionally biased region" description="Low complexity" evidence="1">
    <location>
        <begin position="220"/>
        <end position="235"/>
    </location>
</feature>
<feature type="transmembrane region" description="Helical" evidence="2">
    <location>
        <begin position="21"/>
        <end position="45"/>
    </location>
</feature>
<sequence>MKNNPGARDPLSLRPQGVYGYAFIAARVGEIVANVVIVGILSHFIHTAVSANRAISVPLVVILTFSALSLLWTLVSCTGYSRRCMAYKFTWIADLVLLIPFLVLAILLGRPLDGVQCAAVSSEGGLAVGLGPSNNRATAIGSDEDDDIDFDLDLDVDSGSGSGGSGVIHFPTDGRTTCTLLMAVWGLLLVLCILFPISALAVKLLETSEKGARAGKASLDDASYSSYSDQGSMMSEASGEGVGEGRNWFRPTPRAVPGPGEQRMMYPDEERGGYDDAPDPVTAAERSSAWGDQLILNRPVTLGPDMGYGPMSQPPPVMMAAGPYGRMF</sequence>
<reference evidence="3 4" key="1">
    <citation type="journal article" date="2024" name="Commun. Biol.">
        <title>Comparative genomic analysis of thermophilic fungi reveals convergent evolutionary adaptations and gene losses.</title>
        <authorList>
            <person name="Steindorff A.S."/>
            <person name="Aguilar-Pontes M.V."/>
            <person name="Robinson A.J."/>
            <person name="Andreopoulos B."/>
            <person name="LaButti K."/>
            <person name="Kuo A."/>
            <person name="Mondo S."/>
            <person name="Riley R."/>
            <person name="Otillar R."/>
            <person name="Haridas S."/>
            <person name="Lipzen A."/>
            <person name="Grimwood J."/>
            <person name="Schmutz J."/>
            <person name="Clum A."/>
            <person name="Reid I.D."/>
            <person name="Moisan M.C."/>
            <person name="Butler G."/>
            <person name="Nguyen T.T.M."/>
            <person name="Dewar K."/>
            <person name="Conant G."/>
            <person name="Drula E."/>
            <person name="Henrissat B."/>
            <person name="Hansel C."/>
            <person name="Singer S."/>
            <person name="Hutchinson M.I."/>
            <person name="de Vries R.P."/>
            <person name="Natvig D.O."/>
            <person name="Powell A.J."/>
            <person name="Tsang A."/>
            <person name="Grigoriev I.V."/>
        </authorList>
    </citation>
    <scope>NUCLEOTIDE SEQUENCE [LARGE SCALE GENOMIC DNA]</scope>
    <source>
        <strain evidence="3 4">CBS 620.91</strain>
    </source>
</reference>
<feature type="transmembrane region" description="Helical" evidence="2">
    <location>
        <begin position="180"/>
        <end position="202"/>
    </location>
</feature>
<accession>A0ABR3VRD4</accession>
<keyword evidence="2" id="KW-1133">Transmembrane helix</keyword>
<keyword evidence="2" id="KW-0472">Membrane</keyword>
<feature type="transmembrane region" description="Helical" evidence="2">
    <location>
        <begin position="57"/>
        <end position="77"/>
    </location>
</feature>
<name>A0ABR3VRD4_HUMIN</name>
<evidence type="ECO:0008006" key="5">
    <source>
        <dbReference type="Google" id="ProtNLM"/>
    </source>
</evidence>
<comment type="caution">
    <text evidence="3">The sequence shown here is derived from an EMBL/GenBank/DDBJ whole genome shotgun (WGS) entry which is preliminary data.</text>
</comment>
<dbReference type="EMBL" id="JAZGSY010000008">
    <property type="protein sequence ID" value="KAL1843828.1"/>
    <property type="molecule type" value="Genomic_DNA"/>
</dbReference>
<gene>
    <name evidence="3" type="ORF">VTJ49DRAFT_7179</name>
</gene>
<evidence type="ECO:0000256" key="2">
    <source>
        <dbReference type="SAM" id="Phobius"/>
    </source>
</evidence>
<feature type="region of interest" description="Disordered" evidence="1">
    <location>
        <begin position="215"/>
        <end position="263"/>
    </location>
</feature>
<evidence type="ECO:0000256" key="1">
    <source>
        <dbReference type="SAM" id="MobiDB-lite"/>
    </source>
</evidence>
<evidence type="ECO:0000313" key="4">
    <source>
        <dbReference type="Proteomes" id="UP001583172"/>
    </source>
</evidence>
<proteinExistence type="predicted"/>